<dbReference type="SUPFAM" id="SSF140383">
    <property type="entry name" value="BSD domain-like"/>
    <property type="match status" value="1"/>
</dbReference>
<dbReference type="EnsemblPlants" id="AUR62013302-RA">
    <property type="protein sequence ID" value="AUR62013302-RA:cds"/>
    <property type="gene ID" value="AUR62013302"/>
</dbReference>
<feature type="domain" description="BSD" evidence="2">
    <location>
        <begin position="44"/>
        <end position="95"/>
    </location>
</feature>
<proteinExistence type="predicted"/>
<dbReference type="InterPro" id="IPR035925">
    <property type="entry name" value="BSD_dom_sf"/>
</dbReference>
<dbReference type="Gramene" id="AUR62013302-RA">
    <property type="protein sequence ID" value="AUR62013302-RA:cds"/>
    <property type="gene ID" value="AUR62013302"/>
</dbReference>
<dbReference type="InterPro" id="IPR005607">
    <property type="entry name" value="BSD_dom"/>
</dbReference>
<feature type="region of interest" description="Disordered" evidence="1">
    <location>
        <begin position="141"/>
        <end position="318"/>
    </location>
</feature>
<reference evidence="3" key="2">
    <citation type="submission" date="2021-03" db="UniProtKB">
        <authorList>
            <consortium name="EnsemblPlants"/>
        </authorList>
    </citation>
    <scope>IDENTIFICATION</scope>
</reference>
<dbReference type="Pfam" id="PF03909">
    <property type="entry name" value="BSD"/>
    <property type="match status" value="1"/>
</dbReference>
<evidence type="ECO:0000313" key="3">
    <source>
        <dbReference type="EnsemblPlants" id="AUR62013302-RA:cds"/>
    </source>
</evidence>
<dbReference type="PANTHER" id="PTHR31923:SF9">
    <property type="entry name" value="BSD DOMAIN-CONTAINING PROTEIN"/>
    <property type="match status" value="1"/>
</dbReference>
<reference evidence="3" key="1">
    <citation type="journal article" date="2017" name="Nature">
        <title>The genome of Chenopodium quinoa.</title>
        <authorList>
            <person name="Jarvis D.E."/>
            <person name="Ho Y.S."/>
            <person name="Lightfoot D.J."/>
            <person name="Schmoeckel S.M."/>
            <person name="Li B."/>
            <person name="Borm T.J.A."/>
            <person name="Ohyanagi H."/>
            <person name="Mineta K."/>
            <person name="Michell C.T."/>
            <person name="Saber N."/>
            <person name="Kharbatia N.M."/>
            <person name="Rupper R.R."/>
            <person name="Sharp A.R."/>
            <person name="Dally N."/>
            <person name="Boughton B.A."/>
            <person name="Woo Y.H."/>
            <person name="Gao G."/>
            <person name="Schijlen E.G.W.M."/>
            <person name="Guo X."/>
            <person name="Momin A.A."/>
            <person name="Negrao S."/>
            <person name="Al-Babili S."/>
            <person name="Gehring C."/>
            <person name="Roessner U."/>
            <person name="Jung C."/>
            <person name="Murphy K."/>
            <person name="Arold S.T."/>
            <person name="Gojobori T."/>
            <person name="van der Linden C.G."/>
            <person name="van Loo E.N."/>
            <person name="Jellen E.N."/>
            <person name="Maughan P.J."/>
            <person name="Tester M."/>
        </authorList>
    </citation>
    <scope>NUCLEOTIDE SEQUENCE [LARGE SCALE GENOMIC DNA]</scope>
    <source>
        <strain evidence="3">cv. PI 614886</strain>
    </source>
</reference>
<feature type="compositionally biased region" description="Polar residues" evidence="1">
    <location>
        <begin position="256"/>
        <end position="273"/>
    </location>
</feature>
<dbReference type="PANTHER" id="PTHR31923">
    <property type="entry name" value="BSD DOMAIN-CONTAINING PROTEIN"/>
    <property type="match status" value="1"/>
</dbReference>
<sequence>NDAVSGVKEEFTAIGESIGRQFRAFISPETSNSGEGGSPSSRTFEEFDMSEAQYEHASTVEQLVPSLAELKSQISSDKSEKQFWMIYFILLHPRLNDEDLELLSTPEARFTCVFLIFSQSNTIVEARETLLTMLQAKKSKDINSENPQLGSSDNEGDTPMNNSQSAEDVTSSENSNASESVKGTESDKDKKILEAEDGSSFTFNDRNESDAKPDKWEEKGKSVTTGTSAAAPKQFQSEDDVSFSDLEDDDNDLPNRISSSEPSQSKGTSSPEGSNEWVRLNKNVEARGSEVKGHSSLRDRDSEGEDSTGWLTVDDFDP</sequence>
<feature type="region of interest" description="Disordered" evidence="1">
    <location>
        <begin position="27"/>
        <end position="48"/>
    </location>
</feature>
<dbReference type="AlphaFoldDB" id="A0A803LH55"/>
<evidence type="ECO:0000259" key="2">
    <source>
        <dbReference type="PROSITE" id="PS50858"/>
    </source>
</evidence>
<feature type="compositionally biased region" description="Polar residues" evidence="1">
    <location>
        <begin position="28"/>
        <end position="42"/>
    </location>
</feature>
<evidence type="ECO:0000256" key="1">
    <source>
        <dbReference type="SAM" id="MobiDB-lite"/>
    </source>
</evidence>
<protein>
    <recommendedName>
        <fullName evidence="2">BSD domain-containing protein</fullName>
    </recommendedName>
</protein>
<accession>A0A803LH55</accession>
<feature type="compositionally biased region" description="Basic and acidic residues" evidence="1">
    <location>
        <begin position="282"/>
        <end position="301"/>
    </location>
</feature>
<feature type="compositionally biased region" description="Basic and acidic residues" evidence="1">
    <location>
        <begin position="205"/>
        <end position="221"/>
    </location>
</feature>
<dbReference type="SMART" id="SM00751">
    <property type="entry name" value="BSD"/>
    <property type="match status" value="1"/>
</dbReference>
<organism evidence="3 4">
    <name type="scientific">Chenopodium quinoa</name>
    <name type="common">Quinoa</name>
    <dbReference type="NCBI Taxonomy" id="63459"/>
    <lineage>
        <taxon>Eukaryota</taxon>
        <taxon>Viridiplantae</taxon>
        <taxon>Streptophyta</taxon>
        <taxon>Embryophyta</taxon>
        <taxon>Tracheophyta</taxon>
        <taxon>Spermatophyta</taxon>
        <taxon>Magnoliopsida</taxon>
        <taxon>eudicotyledons</taxon>
        <taxon>Gunneridae</taxon>
        <taxon>Pentapetalae</taxon>
        <taxon>Caryophyllales</taxon>
        <taxon>Chenopodiaceae</taxon>
        <taxon>Chenopodioideae</taxon>
        <taxon>Atripliceae</taxon>
        <taxon>Chenopodium</taxon>
    </lineage>
</organism>
<feature type="compositionally biased region" description="Acidic residues" evidence="1">
    <location>
        <begin position="237"/>
        <end position="252"/>
    </location>
</feature>
<evidence type="ECO:0000313" key="4">
    <source>
        <dbReference type="Proteomes" id="UP000596660"/>
    </source>
</evidence>
<dbReference type="PROSITE" id="PS50858">
    <property type="entry name" value="BSD"/>
    <property type="match status" value="1"/>
</dbReference>
<feature type="compositionally biased region" description="Polar residues" evidence="1">
    <location>
        <begin position="144"/>
        <end position="181"/>
    </location>
</feature>
<name>A0A803LH55_CHEQI</name>
<feature type="compositionally biased region" description="Basic and acidic residues" evidence="1">
    <location>
        <begin position="182"/>
        <end position="194"/>
    </location>
</feature>
<dbReference type="Proteomes" id="UP000596660">
    <property type="component" value="Unplaced"/>
</dbReference>
<keyword evidence="4" id="KW-1185">Reference proteome</keyword>